<accession>A0A0J9XC66</accession>
<protein>
    <submittedName>
        <fullName evidence="2">Uncharacterized protein</fullName>
    </submittedName>
</protein>
<proteinExistence type="predicted"/>
<keyword evidence="3" id="KW-1185">Reference proteome</keyword>
<comment type="caution">
    <text evidence="2">The sequence shown here is derived from an EMBL/GenBank/DDBJ whole genome shotgun (WGS) entry which is preliminary data.</text>
</comment>
<dbReference type="EMBL" id="CCBN010000009">
    <property type="protein sequence ID" value="CDO54900.1"/>
    <property type="molecule type" value="Genomic_DNA"/>
</dbReference>
<sequence length="433" mass="47096">MKLSFISTSKRLGSKLISHVKGDTCSNNTNSTNTGVCPDSSVRRVQTVSISNSCSTLTNEAADDDRRLTHTISISNSVSTKVDHCTMPPKTNVRRSRFSASSSASPRQLNNDSTQHLDYNIASSQSWSSEDDHVLFSSSLNELANDRNSLEEAPFTELAHCVSKEFTKHKGPSFRHSVTSTSKRLAQLCRQKTRQFKNLHTKLKQSVTGNSASSSRRSSTISNAGTATTVADISTNSQTFDSLSQQETPLQLTSKRILDNGSFESFEDAREQHYKRVRLSRALDIPLSLPLDVPCTPLRQIIPEPQEAPSLEYLWADRSHCLNSVRSIESSVVTAAVSVGIPGVVPGQSLLSTADDILFPPTPSLSPAFPYGGGNHDDDEFSHNEQMAVFPPLTNSMHAMSRFTQMCQSSVSNTDAELGAIGGLGSPFLPRSG</sequence>
<evidence type="ECO:0000313" key="2">
    <source>
        <dbReference type="EMBL" id="CDO54900.1"/>
    </source>
</evidence>
<evidence type="ECO:0000256" key="1">
    <source>
        <dbReference type="SAM" id="MobiDB-lite"/>
    </source>
</evidence>
<feature type="region of interest" description="Disordered" evidence="1">
    <location>
        <begin position="81"/>
        <end position="113"/>
    </location>
</feature>
<evidence type="ECO:0000313" key="3">
    <source>
        <dbReference type="Proteomes" id="UP000242525"/>
    </source>
</evidence>
<gene>
    <name evidence="2" type="ORF">BN980_GECA09s01022g</name>
</gene>
<dbReference type="Proteomes" id="UP000242525">
    <property type="component" value="Unassembled WGS sequence"/>
</dbReference>
<reference evidence="2" key="1">
    <citation type="submission" date="2014-03" db="EMBL/GenBank/DDBJ databases">
        <authorList>
            <person name="Casaregola S."/>
        </authorList>
    </citation>
    <scope>NUCLEOTIDE SEQUENCE [LARGE SCALE GENOMIC DNA]</scope>
    <source>
        <strain evidence="2">CLIB 918</strain>
    </source>
</reference>
<dbReference type="AlphaFoldDB" id="A0A0J9XC66"/>
<feature type="compositionally biased region" description="Low complexity" evidence="1">
    <location>
        <begin position="98"/>
        <end position="107"/>
    </location>
</feature>
<feature type="compositionally biased region" description="Low complexity" evidence="1">
    <location>
        <begin position="206"/>
        <end position="225"/>
    </location>
</feature>
<name>A0A0J9XC66_GEOCN</name>
<organism evidence="2 3">
    <name type="scientific">Geotrichum candidum</name>
    <name type="common">Oospora lactis</name>
    <name type="synonym">Dipodascus geotrichum</name>
    <dbReference type="NCBI Taxonomy" id="1173061"/>
    <lineage>
        <taxon>Eukaryota</taxon>
        <taxon>Fungi</taxon>
        <taxon>Dikarya</taxon>
        <taxon>Ascomycota</taxon>
        <taxon>Saccharomycotina</taxon>
        <taxon>Dipodascomycetes</taxon>
        <taxon>Dipodascales</taxon>
        <taxon>Dipodascaceae</taxon>
        <taxon>Geotrichum</taxon>
    </lineage>
</organism>
<feature type="region of interest" description="Disordered" evidence="1">
    <location>
        <begin position="204"/>
        <end position="226"/>
    </location>
</feature>